<keyword evidence="6" id="KW-0472">Membrane</keyword>
<evidence type="ECO:0000256" key="6">
    <source>
        <dbReference type="ARBA" id="ARBA00023136"/>
    </source>
</evidence>
<comment type="catalytic activity">
    <reaction evidence="1">
        <text>9-(9Z-hexadecenoyloxy)-octadecanoate + H2O = (9Z)-hexadecenoate + 9-hydroxy-octadecanoate + H(+)</text>
        <dbReference type="Rhea" id="RHEA:52068"/>
        <dbReference type="ChEBI" id="CHEBI:15377"/>
        <dbReference type="ChEBI" id="CHEBI:15378"/>
        <dbReference type="ChEBI" id="CHEBI:32372"/>
        <dbReference type="ChEBI" id="CHEBI:136286"/>
        <dbReference type="ChEBI" id="CHEBI:136309"/>
    </reaction>
    <physiologicalReaction direction="left-to-right" evidence="1">
        <dbReference type="Rhea" id="RHEA:52069"/>
    </physiologicalReaction>
</comment>
<dbReference type="PANTHER" id="PTHR10989:SF16">
    <property type="entry name" value="AT02829P-RELATED"/>
    <property type="match status" value="1"/>
</dbReference>
<evidence type="ECO:0000256" key="1">
    <source>
        <dbReference type="ARBA" id="ARBA00000923"/>
    </source>
</evidence>
<evidence type="ECO:0000256" key="12">
    <source>
        <dbReference type="ARBA" id="ARBA00048800"/>
    </source>
</evidence>
<accession>A0A8S4E871</accession>
<sequence>MSLKLIFHLVAAVHFFYGCYYDFVYVKFPVTKTSPTPFGGKFKYLTYLDAMILTVYFILALLNDLIGSNEPNPSHKPWIRRIKDTLFCSLAFPVAMFVGTTFWGIYAVDRELILPRTMDEFFPTWLNHVMHTNIVAFILTELLTSFRMYPKKKVGLSILSVFMLSYVVWVHVIYFNTGSWVYPILSVLNWPLRIVFYIFNLVLVCVFYSLGENLNKILWSRQIEKSVKSGKKKAK</sequence>
<dbReference type="Proteomes" id="UP000653454">
    <property type="component" value="Unassembled WGS sequence"/>
</dbReference>
<evidence type="ECO:0000256" key="9">
    <source>
        <dbReference type="ARBA" id="ARBA00047863"/>
    </source>
</evidence>
<comment type="caution">
    <text evidence="17">The sequence shown here is derived from an EMBL/GenBank/DDBJ whole genome shotgun (WGS) entry which is preliminary data.</text>
</comment>
<comment type="catalytic activity">
    <reaction evidence="13">
        <text>9-octadecanoyloxy-octadecanoate + H2O = 9-hydroxy-octadecanoate + octadecanoate + H(+)</text>
        <dbReference type="Rhea" id="RHEA:52096"/>
        <dbReference type="ChEBI" id="CHEBI:15377"/>
        <dbReference type="ChEBI" id="CHEBI:15378"/>
        <dbReference type="ChEBI" id="CHEBI:25629"/>
        <dbReference type="ChEBI" id="CHEBI:136286"/>
        <dbReference type="ChEBI" id="CHEBI:136373"/>
    </reaction>
    <physiologicalReaction direction="left-to-right" evidence="13">
        <dbReference type="Rhea" id="RHEA:52097"/>
    </physiologicalReaction>
</comment>
<keyword evidence="18" id="KW-1185">Reference proteome</keyword>
<comment type="catalytic activity">
    <reaction evidence="10">
        <text>12-octadecanoyloxy-octadecanoate + H2O = 12-hydroxyoctadecanoate + octadecanoate + H(+)</text>
        <dbReference type="Rhea" id="RHEA:52080"/>
        <dbReference type="ChEBI" id="CHEBI:15377"/>
        <dbReference type="ChEBI" id="CHEBI:15378"/>
        <dbReference type="ChEBI" id="CHEBI:25629"/>
        <dbReference type="ChEBI" id="CHEBI:84201"/>
        <dbReference type="ChEBI" id="CHEBI:136330"/>
    </reaction>
    <physiologicalReaction direction="left-to-right" evidence="10">
        <dbReference type="Rhea" id="RHEA:52081"/>
    </physiologicalReaction>
</comment>
<evidence type="ECO:0000256" key="15">
    <source>
        <dbReference type="ARBA" id="ARBA00049322"/>
    </source>
</evidence>
<dbReference type="PROSITE" id="PS51257">
    <property type="entry name" value="PROKAR_LIPOPROTEIN"/>
    <property type="match status" value="1"/>
</dbReference>
<dbReference type="OrthoDB" id="1898221at2759"/>
<reference evidence="17" key="1">
    <citation type="submission" date="2020-11" db="EMBL/GenBank/DDBJ databases">
        <authorList>
            <person name="Whiteford S."/>
        </authorList>
    </citation>
    <scope>NUCLEOTIDE SEQUENCE</scope>
</reference>
<proteinExistence type="inferred from homology"/>
<evidence type="ECO:0000256" key="13">
    <source>
        <dbReference type="ARBA" id="ARBA00049221"/>
    </source>
</evidence>
<organism evidence="17 18">
    <name type="scientific">Plutella xylostella</name>
    <name type="common">Diamondback moth</name>
    <name type="synonym">Plutella maculipennis</name>
    <dbReference type="NCBI Taxonomy" id="51655"/>
    <lineage>
        <taxon>Eukaryota</taxon>
        <taxon>Metazoa</taxon>
        <taxon>Ecdysozoa</taxon>
        <taxon>Arthropoda</taxon>
        <taxon>Hexapoda</taxon>
        <taxon>Insecta</taxon>
        <taxon>Pterygota</taxon>
        <taxon>Neoptera</taxon>
        <taxon>Endopterygota</taxon>
        <taxon>Lepidoptera</taxon>
        <taxon>Glossata</taxon>
        <taxon>Ditrysia</taxon>
        <taxon>Yponomeutoidea</taxon>
        <taxon>Plutellidae</taxon>
        <taxon>Plutella</taxon>
    </lineage>
</organism>
<dbReference type="Pfam" id="PF04750">
    <property type="entry name" value="Far-17a_AIG1"/>
    <property type="match status" value="1"/>
</dbReference>
<dbReference type="InterPro" id="IPR006838">
    <property type="entry name" value="ADTRP_AIG1"/>
</dbReference>
<evidence type="ECO:0000256" key="11">
    <source>
        <dbReference type="ARBA" id="ARBA00048701"/>
    </source>
</evidence>
<evidence type="ECO:0000256" key="16">
    <source>
        <dbReference type="ARBA" id="ARBA00049428"/>
    </source>
</evidence>
<evidence type="ECO:0000313" key="18">
    <source>
        <dbReference type="Proteomes" id="UP000653454"/>
    </source>
</evidence>
<dbReference type="KEGG" id="pxy:105394922"/>
<evidence type="ECO:0000256" key="4">
    <source>
        <dbReference type="ARBA" id="ARBA00022692"/>
    </source>
</evidence>
<name>A0A8S4E871_PLUXY</name>
<gene>
    <name evidence="17" type="ORF">PLXY2_LOCUS4684</name>
</gene>
<evidence type="ECO:0000256" key="7">
    <source>
        <dbReference type="ARBA" id="ARBA00047368"/>
    </source>
</evidence>
<protein>
    <submittedName>
        <fullName evidence="17">(diamondback moth) hypothetical protein</fullName>
    </submittedName>
</protein>
<dbReference type="GO" id="GO:0016020">
    <property type="term" value="C:membrane"/>
    <property type="evidence" value="ECO:0007669"/>
    <property type="project" value="InterPro"/>
</dbReference>
<evidence type="ECO:0000256" key="10">
    <source>
        <dbReference type="ARBA" id="ARBA00048680"/>
    </source>
</evidence>
<dbReference type="GO" id="GO:0012505">
    <property type="term" value="C:endomembrane system"/>
    <property type="evidence" value="ECO:0007669"/>
    <property type="project" value="UniProtKB-SubCell"/>
</dbReference>
<keyword evidence="5" id="KW-1133">Transmembrane helix</keyword>
<comment type="catalytic activity">
    <reaction evidence="7">
        <text>12-hexadecanoyloxy-octadecanoate + H2O = 12-hydroxyoctadecanoate + hexadecanoate + H(+)</text>
        <dbReference type="Rhea" id="RHEA:52056"/>
        <dbReference type="ChEBI" id="CHEBI:7896"/>
        <dbReference type="ChEBI" id="CHEBI:15377"/>
        <dbReference type="ChEBI" id="CHEBI:15378"/>
        <dbReference type="ChEBI" id="CHEBI:83677"/>
        <dbReference type="ChEBI" id="CHEBI:84201"/>
    </reaction>
    <physiologicalReaction direction="left-to-right" evidence="7">
        <dbReference type="Rhea" id="RHEA:52057"/>
    </physiologicalReaction>
</comment>
<evidence type="ECO:0000256" key="3">
    <source>
        <dbReference type="ARBA" id="ARBA00009300"/>
    </source>
</evidence>
<evidence type="ECO:0000256" key="2">
    <source>
        <dbReference type="ARBA" id="ARBA00004127"/>
    </source>
</evidence>
<comment type="catalytic activity">
    <reaction evidence="16">
        <text>12-(9Z-hexadecenoyloxy)-octadecanoate + H2O = 12-hydroxyoctadecanoate + (9Z)-hexadecenoate + H(+)</text>
        <dbReference type="Rhea" id="RHEA:52072"/>
        <dbReference type="ChEBI" id="CHEBI:15377"/>
        <dbReference type="ChEBI" id="CHEBI:15378"/>
        <dbReference type="ChEBI" id="CHEBI:32372"/>
        <dbReference type="ChEBI" id="CHEBI:84201"/>
        <dbReference type="ChEBI" id="CHEBI:136312"/>
    </reaction>
    <physiologicalReaction direction="left-to-right" evidence="16">
        <dbReference type="Rhea" id="RHEA:52073"/>
    </physiologicalReaction>
</comment>
<comment type="catalytic activity">
    <reaction evidence="14">
        <text>13-(9Z-octadecenoyloxy)-octadecanoate + H2O = 13-hydroxy-octadecanoate + (9Z)-octadecenoate + H(+)</text>
        <dbReference type="Rhea" id="RHEA:52064"/>
        <dbReference type="ChEBI" id="CHEBI:15377"/>
        <dbReference type="ChEBI" id="CHEBI:15378"/>
        <dbReference type="ChEBI" id="CHEBI:30823"/>
        <dbReference type="ChEBI" id="CHEBI:136303"/>
        <dbReference type="ChEBI" id="CHEBI:136304"/>
    </reaction>
    <physiologicalReaction direction="left-to-right" evidence="14">
        <dbReference type="Rhea" id="RHEA:52065"/>
    </physiologicalReaction>
</comment>
<keyword evidence="4" id="KW-0812">Transmembrane</keyword>
<dbReference type="AlphaFoldDB" id="A0A8S4E871"/>
<evidence type="ECO:0000256" key="14">
    <source>
        <dbReference type="ARBA" id="ARBA00049296"/>
    </source>
</evidence>
<comment type="catalytic activity">
    <reaction evidence="9">
        <text>9-hexadecanoyloxy-octadecanoate + H2O = 9-hydroxy-octadecanoate + hexadecanoate + H(+)</text>
        <dbReference type="Rhea" id="RHEA:52052"/>
        <dbReference type="ChEBI" id="CHEBI:7896"/>
        <dbReference type="ChEBI" id="CHEBI:15377"/>
        <dbReference type="ChEBI" id="CHEBI:15378"/>
        <dbReference type="ChEBI" id="CHEBI:83670"/>
        <dbReference type="ChEBI" id="CHEBI:136286"/>
    </reaction>
    <physiologicalReaction direction="left-to-right" evidence="9">
        <dbReference type="Rhea" id="RHEA:52053"/>
    </physiologicalReaction>
</comment>
<comment type="catalytic activity">
    <reaction evidence="8">
        <text>13-octadecanoyloxy-octadecanoate + H2O = 13-hydroxy-octadecanoate + octadecanoate + H(+)</text>
        <dbReference type="Rhea" id="RHEA:52084"/>
        <dbReference type="ChEBI" id="CHEBI:15377"/>
        <dbReference type="ChEBI" id="CHEBI:15378"/>
        <dbReference type="ChEBI" id="CHEBI:25629"/>
        <dbReference type="ChEBI" id="CHEBI:136304"/>
        <dbReference type="ChEBI" id="CHEBI:136335"/>
    </reaction>
    <physiologicalReaction direction="left-to-right" evidence="8">
        <dbReference type="Rhea" id="RHEA:52085"/>
    </physiologicalReaction>
</comment>
<dbReference type="EMBL" id="CAJHNJ030000013">
    <property type="protein sequence ID" value="CAG9111888.1"/>
    <property type="molecule type" value="Genomic_DNA"/>
</dbReference>
<evidence type="ECO:0000256" key="8">
    <source>
        <dbReference type="ARBA" id="ARBA00047427"/>
    </source>
</evidence>
<dbReference type="PANTHER" id="PTHR10989">
    <property type="entry name" value="ANDROGEN-INDUCED PROTEIN 1-RELATED"/>
    <property type="match status" value="1"/>
</dbReference>
<comment type="similarity">
    <text evidence="3">Belongs to the AIG1 family.</text>
</comment>
<comment type="catalytic activity">
    <reaction evidence="15">
        <text>13-(9Z-hexadecenoyloxy)-octadecanoate + H2O = 13-hydroxy-octadecanoate + (9Z)-hexadecenoate + H(+)</text>
        <dbReference type="Rhea" id="RHEA:52076"/>
        <dbReference type="ChEBI" id="CHEBI:15377"/>
        <dbReference type="ChEBI" id="CHEBI:15378"/>
        <dbReference type="ChEBI" id="CHEBI:32372"/>
        <dbReference type="ChEBI" id="CHEBI:136304"/>
        <dbReference type="ChEBI" id="CHEBI:136315"/>
    </reaction>
    <physiologicalReaction direction="left-to-right" evidence="15">
        <dbReference type="Rhea" id="RHEA:52077"/>
    </physiologicalReaction>
</comment>
<evidence type="ECO:0000256" key="5">
    <source>
        <dbReference type="ARBA" id="ARBA00022989"/>
    </source>
</evidence>
<comment type="catalytic activity">
    <reaction evidence="11">
        <text>12-(9Z-octadecenoyloxy)-octadecanoate + H2O = 12-hydroxyoctadecanoate + (9Z)-octadecenoate + H(+)</text>
        <dbReference type="Rhea" id="RHEA:52060"/>
        <dbReference type="ChEBI" id="CHEBI:15377"/>
        <dbReference type="ChEBI" id="CHEBI:15378"/>
        <dbReference type="ChEBI" id="CHEBI:30823"/>
        <dbReference type="ChEBI" id="CHEBI:84201"/>
        <dbReference type="ChEBI" id="CHEBI:136302"/>
    </reaction>
    <physiologicalReaction direction="left-to-right" evidence="11">
        <dbReference type="Rhea" id="RHEA:52061"/>
    </physiologicalReaction>
</comment>
<comment type="subcellular location">
    <subcellularLocation>
        <location evidence="2">Endomembrane system</location>
        <topology evidence="2">Multi-pass membrane protein</topology>
    </subcellularLocation>
</comment>
<evidence type="ECO:0000313" key="17">
    <source>
        <dbReference type="EMBL" id="CAG9111888.1"/>
    </source>
</evidence>
<comment type="catalytic activity">
    <reaction evidence="12">
        <text>9-(9Z-octadecenoyloxy)-octadecanoate + H2O = 9-hydroxy-octadecanoate + (9Z)-octadecenoate + H(+)</text>
        <dbReference type="Rhea" id="RHEA:52048"/>
        <dbReference type="ChEBI" id="CHEBI:15377"/>
        <dbReference type="ChEBI" id="CHEBI:15378"/>
        <dbReference type="ChEBI" id="CHEBI:30823"/>
        <dbReference type="ChEBI" id="CHEBI:136282"/>
        <dbReference type="ChEBI" id="CHEBI:136286"/>
    </reaction>
    <physiologicalReaction direction="left-to-right" evidence="12">
        <dbReference type="Rhea" id="RHEA:52049"/>
    </physiologicalReaction>
</comment>